<dbReference type="Gene3D" id="3.30.450.20">
    <property type="entry name" value="PAS domain"/>
    <property type="match status" value="1"/>
</dbReference>
<feature type="domain" description="GGDEF" evidence="3">
    <location>
        <begin position="539"/>
        <end position="677"/>
    </location>
</feature>
<dbReference type="CDD" id="cd01949">
    <property type="entry name" value="GGDEF"/>
    <property type="match status" value="1"/>
</dbReference>
<feature type="domain" description="EAL" evidence="2">
    <location>
        <begin position="686"/>
        <end position="936"/>
    </location>
</feature>
<keyword evidence="1" id="KW-0472">Membrane</keyword>
<gene>
    <name evidence="4" type="ORF">ABID21_004280</name>
</gene>
<dbReference type="InterPro" id="IPR000014">
    <property type="entry name" value="PAS"/>
</dbReference>
<dbReference type="SMART" id="SM01080">
    <property type="entry name" value="CHASE2"/>
    <property type="match status" value="1"/>
</dbReference>
<evidence type="ECO:0000259" key="2">
    <source>
        <dbReference type="PROSITE" id="PS50883"/>
    </source>
</evidence>
<dbReference type="SUPFAM" id="SSF55073">
    <property type="entry name" value="Nucleotide cyclase"/>
    <property type="match status" value="1"/>
</dbReference>
<dbReference type="Pfam" id="PF05226">
    <property type="entry name" value="CHASE2"/>
    <property type="match status" value="1"/>
</dbReference>
<dbReference type="InterPro" id="IPR000160">
    <property type="entry name" value="GGDEF_dom"/>
</dbReference>
<dbReference type="EMBL" id="JBEPLJ010000020">
    <property type="protein sequence ID" value="MET3588147.1"/>
    <property type="molecule type" value="Genomic_DNA"/>
</dbReference>
<keyword evidence="5" id="KW-1185">Reference proteome</keyword>
<dbReference type="InterPro" id="IPR001633">
    <property type="entry name" value="EAL_dom"/>
</dbReference>
<dbReference type="InterPro" id="IPR052155">
    <property type="entry name" value="Biofilm_reg_signaling"/>
</dbReference>
<organism evidence="4 5">
    <name type="scientific">Pseudorhizobium tarimense</name>
    <dbReference type="NCBI Taxonomy" id="1079109"/>
    <lineage>
        <taxon>Bacteria</taxon>
        <taxon>Pseudomonadati</taxon>
        <taxon>Pseudomonadota</taxon>
        <taxon>Alphaproteobacteria</taxon>
        <taxon>Hyphomicrobiales</taxon>
        <taxon>Rhizobiaceae</taxon>
        <taxon>Rhizobium/Agrobacterium group</taxon>
        <taxon>Pseudorhizobium</taxon>
    </lineage>
</organism>
<dbReference type="RefSeq" id="WP_247245865.1">
    <property type="nucleotide sequence ID" value="NZ_JALJRA010000021.1"/>
</dbReference>
<dbReference type="SMART" id="SM00052">
    <property type="entry name" value="EAL"/>
    <property type="match status" value="1"/>
</dbReference>
<dbReference type="NCBIfam" id="TIGR00254">
    <property type="entry name" value="GGDEF"/>
    <property type="match status" value="1"/>
</dbReference>
<dbReference type="Pfam" id="PF00990">
    <property type="entry name" value="GGDEF"/>
    <property type="match status" value="1"/>
</dbReference>
<sequence>MLKPLLNRFASRNASRTGAVRLAVAVLFLSLPFALPTLTIIRQLDNQVFDLRSKYAPREASDRFVFAAIDKEALDQVGTWPWPRSIHGDIIDALVAGGAEDIFFDVDFSTPSDAEEDDQLSAALERAGGGVMLPAFEQHQNVQEAEATSISRPIAQFADNAWLVAANVLPGDGGSVRRMDASLLMDGVPLPSASIALSGLQAPEISELPVDFSIRPETVTAVSVADLLRGAVGPRLLNGKSVVVGAYATELKDVLPVPVHGILSGPMLHILAAETLLQDRVPEWLPAWPLGLALVLVLGGAFRWLRRCRVRVATAGAVGIAGVVEAAGFLLQKEWSLLLPSTSFHVILTMALAGLLLDKVGFSNWLAEMASADQRNARRILKRVINDSIDAVIVINAQGMIIEHSRSAATFFGIHRLLRRGKSFRDLAPAALVEALDKAVAGCATDVALQPSHHEELTISRDGENIELEVSFTVSRLEDLTSEGEQASSYVVCVTLRDVTARKTYEAKLRRLSQLDDLTGTLNRRELVHRIGQSTSGGQVIAVAAIDLHRFGTINSTFGRGVGDHLLRGVAKRLMAGARDVSADPDQALVGRLGGDVFCVAVSLADEDQLAGLPAKLLALFGRSFDAATTKIRLEARVGACLASHCVGDASDWVDAAELALDKAKQVGGSGSHIYEPIAAVEQARRMRLEQQMRSALRDEQFFLLYQPQVDLASGRICGCEALIRWRHPELGLVSPVQFIDVAESNGFICELGRWVLMEACSAAASWPSDIPVAVNVSAVQFAKGDLCADVRSALAASGLAPDRLHIEVTESTFLVDPGRLLQELTELRSLGLRTALDDFGTGYSSLSYIARFPFDKIKIDQSFVRGITGKPANQAIVRSVKSLAEGLGMSVVCEGIEEPAEWQMLANLGCEQGQGYLFGKPQTADELLSLEQQLPTALSATG</sequence>
<accession>A0ABV2HC79</accession>
<dbReference type="CDD" id="cd00130">
    <property type="entry name" value="PAS"/>
    <property type="match status" value="1"/>
</dbReference>
<keyword evidence="1" id="KW-1133">Transmembrane helix</keyword>
<evidence type="ECO:0000259" key="3">
    <source>
        <dbReference type="PROSITE" id="PS50887"/>
    </source>
</evidence>
<evidence type="ECO:0000256" key="1">
    <source>
        <dbReference type="SAM" id="Phobius"/>
    </source>
</evidence>
<evidence type="ECO:0000313" key="5">
    <source>
        <dbReference type="Proteomes" id="UP001549031"/>
    </source>
</evidence>
<dbReference type="InterPro" id="IPR035965">
    <property type="entry name" value="PAS-like_dom_sf"/>
</dbReference>
<comment type="caution">
    <text evidence="4">The sequence shown here is derived from an EMBL/GenBank/DDBJ whole genome shotgun (WGS) entry which is preliminary data.</text>
</comment>
<dbReference type="InterPro" id="IPR035919">
    <property type="entry name" value="EAL_sf"/>
</dbReference>
<keyword evidence="1" id="KW-0812">Transmembrane</keyword>
<dbReference type="Proteomes" id="UP001549031">
    <property type="component" value="Unassembled WGS sequence"/>
</dbReference>
<dbReference type="Gene3D" id="3.20.20.450">
    <property type="entry name" value="EAL domain"/>
    <property type="match status" value="1"/>
</dbReference>
<dbReference type="SUPFAM" id="SSF141868">
    <property type="entry name" value="EAL domain-like"/>
    <property type="match status" value="1"/>
</dbReference>
<dbReference type="SUPFAM" id="SSF55785">
    <property type="entry name" value="PYP-like sensor domain (PAS domain)"/>
    <property type="match status" value="1"/>
</dbReference>
<dbReference type="Gene3D" id="3.30.70.270">
    <property type="match status" value="1"/>
</dbReference>
<protein>
    <submittedName>
        <fullName evidence="4">Diguanylate cyclase (GGDEF)-like protein/PAS domain S-box-containing protein</fullName>
    </submittedName>
</protein>
<name>A0ABV2HC79_9HYPH</name>
<dbReference type="CDD" id="cd01948">
    <property type="entry name" value="EAL"/>
    <property type="match status" value="1"/>
</dbReference>
<evidence type="ECO:0000313" key="4">
    <source>
        <dbReference type="EMBL" id="MET3588147.1"/>
    </source>
</evidence>
<dbReference type="InterPro" id="IPR043128">
    <property type="entry name" value="Rev_trsase/Diguanyl_cyclase"/>
</dbReference>
<dbReference type="PROSITE" id="PS50883">
    <property type="entry name" value="EAL"/>
    <property type="match status" value="1"/>
</dbReference>
<feature type="transmembrane region" description="Helical" evidence="1">
    <location>
        <begin position="312"/>
        <end position="331"/>
    </location>
</feature>
<dbReference type="Pfam" id="PF00563">
    <property type="entry name" value="EAL"/>
    <property type="match status" value="1"/>
</dbReference>
<reference evidence="4 5" key="1">
    <citation type="submission" date="2024-06" db="EMBL/GenBank/DDBJ databases">
        <title>Genomic Encyclopedia of Type Strains, Phase IV (KMG-IV): sequencing the most valuable type-strain genomes for metagenomic binning, comparative biology and taxonomic classification.</title>
        <authorList>
            <person name="Goeker M."/>
        </authorList>
    </citation>
    <scope>NUCLEOTIDE SEQUENCE [LARGE SCALE GENOMIC DNA]</scope>
    <source>
        <strain evidence="4 5">DSM 105042</strain>
    </source>
</reference>
<dbReference type="PANTHER" id="PTHR44757">
    <property type="entry name" value="DIGUANYLATE CYCLASE DGCP"/>
    <property type="match status" value="1"/>
</dbReference>
<feature type="transmembrane region" description="Helical" evidence="1">
    <location>
        <begin position="284"/>
        <end position="305"/>
    </location>
</feature>
<dbReference type="InterPro" id="IPR007890">
    <property type="entry name" value="CHASE2"/>
</dbReference>
<dbReference type="SMART" id="SM00267">
    <property type="entry name" value="GGDEF"/>
    <property type="match status" value="1"/>
</dbReference>
<dbReference type="PROSITE" id="PS50887">
    <property type="entry name" value="GGDEF"/>
    <property type="match status" value="1"/>
</dbReference>
<dbReference type="NCBIfam" id="TIGR00229">
    <property type="entry name" value="sensory_box"/>
    <property type="match status" value="1"/>
</dbReference>
<proteinExistence type="predicted"/>
<dbReference type="InterPro" id="IPR029787">
    <property type="entry name" value="Nucleotide_cyclase"/>
</dbReference>
<dbReference type="PANTHER" id="PTHR44757:SF2">
    <property type="entry name" value="BIOFILM ARCHITECTURE MAINTENANCE PROTEIN MBAA"/>
    <property type="match status" value="1"/>
</dbReference>